<name>A0ABN9T3Z4_9DINO</name>
<keyword evidence="3" id="KW-1185">Reference proteome</keyword>
<organism evidence="2 3">
    <name type="scientific">Prorocentrum cordatum</name>
    <dbReference type="NCBI Taxonomy" id="2364126"/>
    <lineage>
        <taxon>Eukaryota</taxon>
        <taxon>Sar</taxon>
        <taxon>Alveolata</taxon>
        <taxon>Dinophyceae</taxon>
        <taxon>Prorocentrales</taxon>
        <taxon>Prorocentraceae</taxon>
        <taxon>Prorocentrum</taxon>
    </lineage>
</organism>
<sequence length="102" mass="11328">MLICIGVPWDAFDGPERSSLLHERSPILRGPPLRQDRRSAVLPLAQRVGSSMGAWHQGTGTPREHRCCFLNGLRRLPGSATTAPGQLQWALEAPDEHPERQK</sequence>
<evidence type="ECO:0000313" key="3">
    <source>
        <dbReference type="Proteomes" id="UP001189429"/>
    </source>
</evidence>
<dbReference type="Proteomes" id="UP001189429">
    <property type="component" value="Unassembled WGS sequence"/>
</dbReference>
<evidence type="ECO:0000256" key="1">
    <source>
        <dbReference type="SAM" id="MobiDB-lite"/>
    </source>
</evidence>
<protein>
    <submittedName>
        <fullName evidence="2">Uncharacterized protein</fullName>
    </submittedName>
</protein>
<evidence type="ECO:0000313" key="2">
    <source>
        <dbReference type="EMBL" id="CAK0839707.1"/>
    </source>
</evidence>
<reference evidence="2" key="1">
    <citation type="submission" date="2023-10" db="EMBL/GenBank/DDBJ databases">
        <authorList>
            <person name="Chen Y."/>
            <person name="Shah S."/>
            <person name="Dougan E. K."/>
            <person name="Thang M."/>
            <person name="Chan C."/>
        </authorList>
    </citation>
    <scope>NUCLEOTIDE SEQUENCE [LARGE SCALE GENOMIC DNA]</scope>
</reference>
<proteinExistence type="predicted"/>
<gene>
    <name evidence="2" type="ORF">PCOR1329_LOCUS35320</name>
</gene>
<feature type="region of interest" description="Disordered" evidence="1">
    <location>
        <begin position="79"/>
        <end position="102"/>
    </location>
</feature>
<accession>A0ABN9T3Z4</accession>
<comment type="caution">
    <text evidence="2">The sequence shown here is derived from an EMBL/GenBank/DDBJ whole genome shotgun (WGS) entry which is preliminary data.</text>
</comment>
<dbReference type="EMBL" id="CAUYUJ010014316">
    <property type="protein sequence ID" value="CAK0839707.1"/>
    <property type="molecule type" value="Genomic_DNA"/>
</dbReference>